<organism evidence="1 2">
    <name type="scientific">Clitoria ternatea</name>
    <name type="common">Butterfly pea</name>
    <dbReference type="NCBI Taxonomy" id="43366"/>
    <lineage>
        <taxon>Eukaryota</taxon>
        <taxon>Viridiplantae</taxon>
        <taxon>Streptophyta</taxon>
        <taxon>Embryophyta</taxon>
        <taxon>Tracheophyta</taxon>
        <taxon>Spermatophyta</taxon>
        <taxon>Magnoliopsida</taxon>
        <taxon>eudicotyledons</taxon>
        <taxon>Gunneridae</taxon>
        <taxon>Pentapetalae</taxon>
        <taxon>rosids</taxon>
        <taxon>fabids</taxon>
        <taxon>Fabales</taxon>
        <taxon>Fabaceae</taxon>
        <taxon>Papilionoideae</taxon>
        <taxon>50 kb inversion clade</taxon>
        <taxon>NPAAA clade</taxon>
        <taxon>indigoferoid/millettioid clade</taxon>
        <taxon>Phaseoleae</taxon>
        <taxon>Clitoria</taxon>
    </lineage>
</organism>
<comment type="caution">
    <text evidence="1">The sequence shown here is derived from an EMBL/GenBank/DDBJ whole genome shotgun (WGS) entry which is preliminary data.</text>
</comment>
<gene>
    <name evidence="1" type="ORF">RJT34_16436</name>
</gene>
<evidence type="ECO:0000313" key="2">
    <source>
        <dbReference type="Proteomes" id="UP001359559"/>
    </source>
</evidence>
<evidence type="ECO:0000313" key="1">
    <source>
        <dbReference type="EMBL" id="KAK7293568.1"/>
    </source>
</evidence>
<proteinExistence type="predicted"/>
<sequence length="106" mass="11428">MQNRELVNLFHPLKELLGRRDPTFVNQTLLISRDIAVANDDILEGYDGGIEPNLNRKLGTIGAANVDADSIGSGGVRLCRGTLSSIVTSYGVVRPKHKKGIKPCTA</sequence>
<dbReference type="Proteomes" id="UP001359559">
    <property type="component" value="Unassembled WGS sequence"/>
</dbReference>
<name>A0AAN9PCB1_CLITE</name>
<reference evidence="1 2" key="1">
    <citation type="submission" date="2024-01" db="EMBL/GenBank/DDBJ databases">
        <title>The genomes of 5 underutilized Papilionoideae crops provide insights into root nodulation and disease resistance.</title>
        <authorList>
            <person name="Yuan L."/>
        </authorList>
    </citation>
    <scope>NUCLEOTIDE SEQUENCE [LARGE SCALE GENOMIC DNA]</scope>
    <source>
        <strain evidence="1">LY-2023</strain>
        <tissue evidence="1">Leaf</tissue>
    </source>
</reference>
<dbReference type="EMBL" id="JAYKXN010000004">
    <property type="protein sequence ID" value="KAK7293568.1"/>
    <property type="molecule type" value="Genomic_DNA"/>
</dbReference>
<protein>
    <submittedName>
        <fullName evidence="1">Uncharacterized protein</fullName>
    </submittedName>
</protein>
<dbReference type="AlphaFoldDB" id="A0AAN9PCB1"/>
<keyword evidence="2" id="KW-1185">Reference proteome</keyword>
<accession>A0AAN9PCB1</accession>